<evidence type="ECO:0000256" key="2">
    <source>
        <dbReference type="ARBA" id="ARBA00022692"/>
    </source>
</evidence>
<feature type="region of interest" description="Disordered" evidence="5">
    <location>
        <begin position="422"/>
        <end position="442"/>
    </location>
</feature>
<feature type="transmembrane region" description="Helical" evidence="6">
    <location>
        <begin position="131"/>
        <end position="148"/>
    </location>
</feature>
<protein>
    <submittedName>
        <fullName evidence="9">Inositol phosphorylceramide synthase</fullName>
    </submittedName>
</protein>
<keyword evidence="3 6" id="KW-1133">Transmembrane helix</keyword>
<proteinExistence type="predicted"/>
<feature type="domain" description="Inositolphosphotransferase Aur1/Ipt1" evidence="7">
    <location>
        <begin position="185"/>
        <end position="350"/>
    </location>
</feature>
<dbReference type="PANTHER" id="PTHR31310:SF7">
    <property type="entry name" value="PA-PHOSPHATASE RELATED-FAMILY PROTEIN DDB_G0268928"/>
    <property type="match status" value="1"/>
</dbReference>
<evidence type="ECO:0000256" key="4">
    <source>
        <dbReference type="ARBA" id="ARBA00023136"/>
    </source>
</evidence>
<comment type="caution">
    <text evidence="9">The sequence shown here is derived from an EMBL/GenBank/DDBJ whole genome shotgun (WGS) entry which is preliminary data.</text>
</comment>
<dbReference type="Pfam" id="PF19356">
    <property type="entry name" value="DUF5933"/>
    <property type="match status" value="1"/>
</dbReference>
<dbReference type="RefSeq" id="WP_072813972.1">
    <property type="nucleotide sequence ID" value="NZ_JAHWLX010000065.1"/>
</dbReference>
<feature type="transmembrane region" description="Helical" evidence="6">
    <location>
        <begin position="192"/>
        <end position="214"/>
    </location>
</feature>
<keyword evidence="2 6" id="KW-0812">Transmembrane</keyword>
<keyword evidence="4 6" id="KW-0472">Membrane</keyword>
<evidence type="ECO:0000259" key="8">
    <source>
        <dbReference type="Pfam" id="PF19356"/>
    </source>
</evidence>
<evidence type="ECO:0000256" key="1">
    <source>
        <dbReference type="ARBA" id="ARBA00004141"/>
    </source>
</evidence>
<dbReference type="InterPro" id="IPR026841">
    <property type="entry name" value="Aur1/Ipt1"/>
</dbReference>
<evidence type="ECO:0000259" key="7">
    <source>
        <dbReference type="Pfam" id="PF14378"/>
    </source>
</evidence>
<feature type="domain" description="DUF5933" evidence="8">
    <location>
        <begin position="27"/>
        <end position="153"/>
    </location>
</feature>
<keyword evidence="10" id="KW-1185">Reference proteome</keyword>
<feature type="transmembrane region" description="Helical" evidence="6">
    <location>
        <begin position="315"/>
        <end position="336"/>
    </location>
</feature>
<comment type="subcellular location">
    <subcellularLocation>
        <location evidence="1">Membrane</location>
        <topology evidence="1">Multi-pass membrane protein</topology>
    </subcellularLocation>
</comment>
<accession>A0ABU3WL01</accession>
<dbReference type="InterPro" id="IPR052185">
    <property type="entry name" value="IPC_Synthase-Related"/>
</dbReference>
<gene>
    <name evidence="9" type="ORF">F8M49_01645</name>
</gene>
<dbReference type="EMBL" id="WBMO01000001">
    <property type="protein sequence ID" value="MDV2474442.1"/>
    <property type="molecule type" value="Genomic_DNA"/>
</dbReference>
<feature type="compositionally biased region" description="Low complexity" evidence="5">
    <location>
        <begin position="430"/>
        <end position="442"/>
    </location>
</feature>
<name>A0ABU3WL01_9NOCA</name>
<evidence type="ECO:0000313" key="9">
    <source>
        <dbReference type="EMBL" id="MDV2474442.1"/>
    </source>
</evidence>
<feature type="transmembrane region" description="Helical" evidence="6">
    <location>
        <begin position="105"/>
        <end position="124"/>
    </location>
</feature>
<feature type="transmembrane region" description="Helical" evidence="6">
    <location>
        <begin position="234"/>
        <end position="257"/>
    </location>
</feature>
<feature type="transmembrane region" description="Helical" evidence="6">
    <location>
        <begin position="16"/>
        <end position="35"/>
    </location>
</feature>
<dbReference type="Proteomes" id="UP001275440">
    <property type="component" value="Unassembled WGS sequence"/>
</dbReference>
<feature type="transmembrane region" description="Helical" evidence="6">
    <location>
        <begin position="396"/>
        <end position="414"/>
    </location>
</feature>
<evidence type="ECO:0000256" key="3">
    <source>
        <dbReference type="ARBA" id="ARBA00022989"/>
    </source>
</evidence>
<organism evidence="9 10">
    <name type="scientific">Rhodococcus zopfii</name>
    <dbReference type="NCBI Taxonomy" id="43772"/>
    <lineage>
        <taxon>Bacteria</taxon>
        <taxon>Bacillati</taxon>
        <taxon>Actinomycetota</taxon>
        <taxon>Actinomycetes</taxon>
        <taxon>Mycobacteriales</taxon>
        <taxon>Nocardiaceae</taxon>
        <taxon>Rhodococcus</taxon>
    </lineage>
</organism>
<evidence type="ECO:0000313" key="10">
    <source>
        <dbReference type="Proteomes" id="UP001275440"/>
    </source>
</evidence>
<reference evidence="9 10" key="1">
    <citation type="submission" date="2019-10" db="EMBL/GenBank/DDBJ databases">
        <title>Draft Genome Assembly of Rhodococcus zopfii DSM44189.</title>
        <authorList>
            <person name="Sutton J.M."/>
            <person name="Akob D.M."/>
            <person name="Bushman T.J."/>
        </authorList>
    </citation>
    <scope>NUCLEOTIDE SEQUENCE [LARGE SCALE GENOMIC DNA]</scope>
    <source>
        <strain evidence="9 10">DSM 44189</strain>
    </source>
</reference>
<evidence type="ECO:0000256" key="5">
    <source>
        <dbReference type="SAM" id="MobiDB-lite"/>
    </source>
</evidence>
<dbReference type="InterPro" id="IPR045977">
    <property type="entry name" value="DUF5933"/>
</dbReference>
<dbReference type="CDD" id="cd03386">
    <property type="entry name" value="PAP2_Aur1_like"/>
    <property type="match status" value="1"/>
</dbReference>
<sequence length="442" mass="46816">MESPPTGQERRQRAHWFVPFALTGAVAGILIAEAVARHAGFSGPLPGLIGDVVGVPQSASVPWAGLVLAMVGLTARDRWLAIGAAALIDGAFLVERLLADGPFTVGNGPTIVLAVLALYTAATMTGEARRGALRGIGLGVLLVLSVKIGDAWLKLTVLAGPEVLDEYVQLADHALGNPSWLAGQVLNEFGDVAYAVLHWVYIELPVAAIVVAVYQLRNVGGGRPWPAHHLVRTFLLIGLVGPLCYVLFPVVGPVFAFGGSGNGWQIVDAWPAWAPLNLQPVPVPFDDATPRNCMPSLHTAWATALFLHSRSGPRWLRWMGAVWLAGTLAATLGFGYHYGVDLVTGAVLCLTLESALRDPDRGWGPFRIRLVAGGTLLVVAQLAAYRYLPAVMAEHALIAGPLLLASLVAMIVAFRTAFPAQEPEGHDSSSESMSPSRPSCSR</sequence>
<dbReference type="Pfam" id="PF14378">
    <property type="entry name" value="PAP2_3"/>
    <property type="match status" value="1"/>
</dbReference>
<evidence type="ECO:0000256" key="6">
    <source>
        <dbReference type="SAM" id="Phobius"/>
    </source>
</evidence>
<dbReference type="PANTHER" id="PTHR31310">
    <property type="match status" value="1"/>
</dbReference>